<dbReference type="InterPro" id="IPR023213">
    <property type="entry name" value="CAT-like_dom_sf"/>
</dbReference>
<evidence type="ECO:0000313" key="4">
    <source>
        <dbReference type="Proteomes" id="UP000077315"/>
    </source>
</evidence>
<dbReference type="GeneID" id="28998480"/>
<gene>
    <name evidence="3" type="ORF">PHYBLDRAFT_175771</name>
</gene>
<dbReference type="VEuPathDB" id="FungiDB:PHYBLDRAFT_175771"/>
<dbReference type="STRING" id="763407.A0A167JE52"/>
<dbReference type="EMBL" id="KV441027">
    <property type="protein sequence ID" value="OAD65809.1"/>
    <property type="molecule type" value="Genomic_DNA"/>
</dbReference>
<name>A0A167JE52_PHYB8</name>
<sequence>MVPQPRVQVVKQHLITPSEPTPIHQKRVKLSDWDVVMFKSYTPLLLFYPNKDNTPNFMDTPTLKSALAKVLVSFYPLAGRLLDIGNGRDVIECTDTGVLFEEAVYNDRLERFRAKGYLPTQIDYHHMFPVHFYSSPDDPLLAIRLIRFTDGGVALAIMMLHKIADTYSTSLFLDCWAKTARGVDYTKPSFKRDLVKCPDNTVIGPESLEHYRQEHRTTKDPLQMQILPSRRNLETTTHNRSRSLLDTHIKLQPTNIVKPPPLKSVLLEFYSDGLQACKKDAHTPEMIQAKQWLSTKDALFAMLLRALARSRHVDDDEEIKWVVSVNGRSRMKNSKEMNFYFGNWMMQVVTRTLGITKNSLEKTSLVDTACNFRQMMANLKASVFHGLSQLYTTHEDMTVHYLSYQPNTPTHHTVSDVSMLPFWRLDFGFGGPDRTRGYITFGGNGCLVLFGRSENTKGPIYDIQLQMDEQSMRKFIEDPDIVKYTHAVIY</sequence>
<proteinExistence type="inferred from homology"/>
<evidence type="ECO:0000313" key="3">
    <source>
        <dbReference type="EMBL" id="OAD65809.1"/>
    </source>
</evidence>
<dbReference type="Proteomes" id="UP000077315">
    <property type="component" value="Unassembled WGS sequence"/>
</dbReference>
<dbReference type="PANTHER" id="PTHR31623:SF17">
    <property type="entry name" value="F21J9.9"/>
    <property type="match status" value="1"/>
</dbReference>
<protein>
    <recommendedName>
        <fullName evidence="5">Transferase</fullName>
    </recommendedName>
</protein>
<evidence type="ECO:0000256" key="2">
    <source>
        <dbReference type="ARBA" id="ARBA00022679"/>
    </source>
</evidence>
<dbReference type="Pfam" id="PF02458">
    <property type="entry name" value="Transferase"/>
    <property type="match status" value="1"/>
</dbReference>
<dbReference type="PANTHER" id="PTHR31623">
    <property type="entry name" value="F21J9.9"/>
    <property type="match status" value="1"/>
</dbReference>
<keyword evidence="4" id="KW-1185">Reference proteome</keyword>
<evidence type="ECO:0008006" key="5">
    <source>
        <dbReference type="Google" id="ProtNLM"/>
    </source>
</evidence>
<comment type="similarity">
    <text evidence="1">Belongs to the plant acyltransferase family.</text>
</comment>
<dbReference type="OrthoDB" id="671439at2759"/>
<reference evidence="4" key="1">
    <citation type="submission" date="2015-06" db="EMBL/GenBank/DDBJ databases">
        <title>Expansion of signal transduction pathways in fungi by whole-genome duplication.</title>
        <authorList>
            <consortium name="DOE Joint Genome Institute"/>
            <person name="Corrochano L.M."/>
            <person name="Kuo A."/>
            <person name="Marcet-Houben M."/>
            <person name="Polaino S."/>
            <person name="Salamov A."/>
            <person name="Villalobos J.M."/>
            <person name="Alvarez M.I."/>
            <person name="Avalos J."/>
            <person name="Benito E.P."/>
            <person name="Benoit I."/>
            <person name="Burger G."/>
            <person name="Camino L.P."/>
            <person name="Canovas D."/>
            <person name="Cerda-Olmedo E."/>
            <person name="Cheng J.-F."/>
            <person name="Dominguez A."/>
            <person name="Elias M."/>
            <person name="Eslava A.P."/>
            <person name="Glaser F."/>
            <person name="Grimwood J."/>
            <person name="Gutierrez G."/>
            <person name="Heitman J."/>
            <person name="Henrissat B."/>
            <person name="Iturriaga E.A."/>
            <person name="Lang B.F."/>
            <person name="Lavin J.L."/>
            <person name="Lee S."/>
            <person name="Li W."/>
            <person name="Lindquist E."/>
            <person name="Lopez-Garcia S."/>
            <person name="Luque E.M."/>
            <person name="Marcos A.T."/>
            <person name="Martin J."/>
            <person name="McCluskey K."/>
            <person name="Medina H.R."/>
            <person name="Miralles-Duran A."/>
            <person name="Miyazaki A."/>
            <person name="Munoz-Torres E."/>
            <person name="Oguiza J.A."/>
            <person name="Ohm R."/>
            <person name="Olmedo M."/>
            <person name="Orejas M."/>
            <person name="Ortiz-Castellanos L."/>
            <person name="Pisabarro A.G."/>
            <person name="Rodriguez-Romero J."/>
            <person name="Ruiz-Herrera J."/>
            <person name="Ruiz-Vazquez R."/>
            <person name="Sanz C."/>
            <person name="Schackwitz W."/>
            <person name="Schmutz J."/>
            <person name="Shahriari M."/>
            <person name="Shelest E."/>
            <person name="Silva-Franco F."/>
            <person name="Soanes D."/>
            <person name="Syed K."/>
            <person name="Tagua V.G."/>
            <person name="Talbot N.J."/>
            <person name="Thon M."/>
            <person name="De vries R.P."/>
            <person name="Wiebenga A."/>
            <person name="Yadav J.S."/>
            <person name="Braun E.L."/>
            <person name="Baker S."/>
            <person name="Garre V."/>
            <person name="Horwitz B."/>
            <person name="Torres-Martinez S."/>
            <person name="Idnurm A."/>
            <person name="Herrera-Estrella A."/>
            <person name="Gabaldon T."/>
            <person name="Grigoriev I.V."/>
        </authorList>
    </citation>
    <scope>NUCLEOTIDE SEQUENCE [LARGE SCALE GENOMIC DNA]</scope>
    <source>
        <strain evidence="4">NRRL 1555(-)</strain>
    </source>
</reference>
<dbReference type="RefSeq" id="XP_018283849.1">
    <property type="nucleotide sequence ID" value="XM_018437574.1"/>
</dbReference>
<organism evidence="3 4">
    <name type="scientific">Phycomyces blakesleeanus (strain ATCC 8743b / DSM 1359 / FGSC 10004 / NBRC 33097 / NRRL 1555)</name>
    <dbReference type="NCBI Taxonomy" id="763407"/>
    <lineage>
        <taxon>Eukaryota</taxon>
        <taxon>Fungi</taxon>
        <taxon>Fungi incertae sedis</taxon>
        <taxon>Mucoromycota</taxon>
        <taxon>Mucoromycotina</taxon>
        <taxon>Mucoromycetes</taxon>
        <taxon>Mucorales</taxon>
        <taxon>Phycomycetaceae</taxon>
        <taxon>Phycomyces</taxon>
    </lineage>
</organism>
<dbReference type="InParanoid" id="A0A167JE52"/>
<keyword evidence="2" id="KW-0808">Transferase</keyword>
<dbReference type="GO" id="GO:0016740">
    <property type="term" value="F:transferase activity"/>
    <property type="evidence" value="ECO:0007669"/>
    <property type="project" value="UniProtKB-KW"/>
</dbReference>
<evidence type="ECO:0000256" key="1">
    <source>
        <dbReference type="ARBA" id="ARBA00009861"/>
    </source>
</evidence>
<dbReference type="Gene3D" id="3.30.559.10">
    <property type="entry name" value="Chloramphenicol acetyltransferase-like domain"/>
    <property type="match status" value="2"/>
</dbReference>
<accession>A0A167JE52</accession>
<dbReference type="AlphaFoldDB" id="A0A167JE52"/>